<comment type="caution">
    <text evidence="1">The sequence shown here is derived from an EMBL/GenBank/DDBJ whole genome shotgun (WGS) entry which is preliminary data.</text>
</comment>
<feature type="non-terminal residue" evidence="1">
    <location>
        <position position="1"/>
    </location>
</feature>
<reference evidence="1" key="1">
    <citation type="journal article" date="2014" name="Front. Microbiol.">
        <title>High frequency of phylogenetically diverse reductive dehalogenase-homologous genes in deep subseafloor sedimentary metagenomes.</title>
        <authorList>
            <person name="Kawai M."/>
            <person name="Futagami T."/>
            <person name="Toyoda A."/>
            <person name="Takaki Y."/>
            <person name="Nishi S."/>
            <person name="Hori S."/>
            <person name="Arai W."/>
            <person name="Tsubouchi T."/>
            <person name="Morono Y."/>
            <person name="Uchiyama I."/>
            <person name="Ito T."/>
            <person name="Fujiyama A."/>
            <person name="Inagaki F."/>
            <person name="Takami H."/>
        </authorList>
    </citation>
    <scope>NUCLEOTIDE SEQUENCE</scope>
    <source>
        <strain evidence="1">Expedition CK06-06</strain>
    </source>
</reference>
<gene>
    <name evidence="1" type="ORF">S01H4_60220</name>
</gene>
<dbReference type="AlphaFoldDB" id="X1E2U0"/>
<proteinExistence type="predicted"/>
<name>X1E2U0_9ZZZZ</name>
<evidence type="ECO:0000313" key="1">
    <source>
        <dbReference type="EMBL" id="GAH14735.1"/>
    </source>
</evidence>
<sequence>VYYETFYIFYTETNGLNNIYYIAEQKSLNKIIIFYKKINLDKYRIILYN</sequence>
<protein>
    <submittedName>
        <fullName evidence="1">Uncharacterized protein</fullName>
    </submittedName>
</protein>
<dbReference type="EMBL" id="BART01035461">
    <property type="protein sequence ID" value="GAH14735.1"/>
    <property type="molecule type" value="Genomic_DNA"/>
</dbReference>
<organism evidence="1">
    <name type="scientific">marine sediment metagenome</name>
    <dbReference type="NCBI Taxonomy" id="412755"/>
    <lineage>
        <taxon>unclassified sequences</taxon>
        <taxon>metagenomes</taxon>
        <taxon>ecological metagenomes</taxon>
    </lineage>
</organism>
<accession>X1E2U0</accession>